<name>A0A8T0EVC2_ARGBR</name>
<reference evidence="9" key="2">
    <citation type="submission" date="2020-06" db="EMBL/GenBank/DDBJ databases">
        <authorList>
            <person name="Sheffer M."/>
        </authorList>
    </citation>
    <scope>NUCLEOTIDE SEQUENCE</scope>
</reference>
<protein>
    <recommendedName>
        <fullName evidence="3">Centromere protein X</fullName>
    </recommendedName>
</protein>
<keyword evidence="5" id="KW-0238">DNA-binding</keyword>
<evidence type="ECO:0000256" key="1">
    <source>
        <dbReference type="ARBA" id="ARBA00004123"/>
    </source>
</evidence>
<evidence type="ECO:0000256" key="6">
    <source>
        <dbReference type="ARBA" id="ARBA00023204"/>
    </source>
</evidence>
<sequence>MTRPDQPIMFKMLNLESPVKLKQIDDIYWLRDPFRCLIDELLEDILNLHTYCLIFDEIRRQKEATEGTKWKRRIAKVTGKDAKLEPLSVIVYQDNAFEIRRKVEKLEFYFNDLKSRYLWAQNHISEQNILRARNRRISKAEYQNLSEVWHETEKQEDIFKNSHDPKCSTNLSKIPDRFRSSRSKLSNILFSLISSQKAAEGRGDDSEEEAIAIDNRMHIITLLEEIQERDEYIVQNDAVKLVTEVVRIFITECAARAAIQAQSECIGESDIIPEVNNQHLEKILPQLLLDF</sequence>
<dbReference type="GO" id="GO:0051382">
    <property type="term" value="P:kinetochore assembly"/>
    <property type="evidence" value="ECO:0007669"/>
    <property type="project" value="InterPro"/>
</dbReference>
<evidence type="ECO:0000256" key="3">
    <source>
        <dbReference type="ARBA" id="ARBA00016388"/>
    </source>
</evidence>
<organism evidence="9 10">
    <name type="scientific">Argiope bruennichi</name>
    <name type="common">Wasp spider</name>
    <name type="synonym">Aranea bruennichi</name>
    <dbReference type="NCBI Taxonomy" id="94029"/>
    <lineage>
        <taxon>Eukaryota</taxon>
        <taxon>Metazoa</taxon>
        <taxon>Ecdysozoa</taxon>
        <taxon>Arthropoda</taxon>
        <taxon>Chelicerata</taxon>
        <taxon>Arachnida</taxon>
        <taxon>Araneae</taxon>
        <taxon>Araneomorphae</taxon>
        <taxon>Entelegynae</taxon>
        <taxon>Araneoidea</taxon>
        <taxon>Araneidae</taxon>
        <taxon>Argiope</taxon>
    </lineage>
</organism>
<dbReference type="InterPro" id="IPR018552">
    <property type="entry name" value="CENP-X"/>
</dbReference>
<evidence type="ECO:0000256" key="8">
    <source>
        <dbReference type="ARBA" id="ARBA00047146"/>
    </source>
</evidence>
<dbReference type="GO" id="GO:0003677">
    <property type="term" value="F:DNA binding"/>
    <property type="evidence" value="ECO:0007669"/>
    <property type="project" value="UniProtKB-KW"/>
</dbReference>
<dbReference type="GO" id="GO:0071821">
    <property type="term" value="C:FANCM-MHF complex"/>
    <property type="evidence" value="ECO:0007669"/>
    <property type="project" value="TreeGrafter"/>
</dbReference>
<comment type="subcellular location">
    <subcellularLocation>
        <location evidence="1">Nucleus</location>
    </subcellularLocation>
</comment>
<comment type="similarity">
    <text evidence="2">Belongs to the CENP-X/MHF2 family.</text>
</comment>
<dbReference type="PANTHER" id="PTHR28680:SF1">
    <property type="entry name" value="CENTROMERE PROTEIN X"/>
    <property type="match status" value="1"/>
</dbReference>
<evidence type="ECO:0000256" key="7">
    <source>
        <dbReference type="ARBA" id="ARBA00023242"/>
    </source>
</evidence>
<evidence type="ECO:0000256" key="5">
    <source>
        <dbReference type="ARBA" id="ARBA00023125"/>
    </source>
</evidence>
<comment type="caution">
    <text evidence="9">The sequence shown here is derived from an EMBL/GenBank/DDBJ whole genome shotgun (WGS) entry which is preliminary data.</text>
</comment>
<proteinExistence type="inferred from homology"/>
<evidence type="ECO:0000313" key="10">
    <source>
        <dbReference type="Proteomes" id="UP000807504"/>
    </source>
</evidence>
<dbReference type="Pfam" id="PF09415">
    <property type="entry name" value="CENP-X"/>
    <property type="match status" value="1"/>
</dbReference>
<keyword evidence="4" id="KW-0227">DNA damage</keyword>
<dbReference type="CDD" id="cd22921">
    <property type="entry name" value="HFD_CENP-X"/>
    <property type="match status" value="1"/>
</dbReference>
<evidence type="ECO:0000256" key="4">
    <source>
        <dbReference type="ARBA" id="ARBA00022763"/>
    </source>
</evidence>
<dbReference type="GO" id="GO:0006281">
    <property type="term" value="P:DNA repair"/>
    <property type="evidence" value="ECO:0007669"/>
    <property type="project" value="UniProtKB-KW"/>
</dbReference>
<evidence type="ECO:0000256" key="2">
    <source>
        <dbReference type="ARBA" id="ARBA00009359"/>
    </source>
</evidence>
<keyword evidence="7" id="KW-0539">Nucleus</keyword>
<evidence type="ECO:0000313" key="9">
    <source>
        <dbReference type="EMBL" id="KAF8782266.1"/>
    </source>
</evidence>
<reference evidence="9" key="1">
    <citation type="journal article" date="2020" name="bioRxiv">
        <title>Chromosome-level reference genome of the European wasp spider Argiope bruennichi: a resource for studies on range expansion and evolutionary adaptation.</title>
        <authorList>
            <person name="Sheffer M.M."/>
            <person name="Hoppe A."/>
            <person name="Krehenwinkel H."/>
            <person name="Uhl G."/>
            <person name="Kuss A.W."/>
            <person name="Jensen L."/>
            <person name="Jensen C."/>
            <person name="Gillespie R.G."/>
            <person name="Hoff K.J."/>
            <person name="Prost S."/>
        </authorList>
    </citation>
    <scope>NUCLEOTIDE SEQUENCE</scope>
</reference>
<dbReference type="GO" id="GO:0000712">
    <property type="term" value="P:resolution of meiotic recombination intermediates"/>
    <property type="evidence" value="ECO:0007669"/>
    <property type="project" value="TreeGrafter"/>
</dbReference>
<dbReference type="Gene3D" id="6.10.130.30">
    <property type="match status" value="1"/>
</dbReference>
<dbReference type="PANTHER" id="PTHR28680">
    <property type="entry name" value="CENTROMERE PROTEIN X"/>
    <property type="match status" value="1"/>
</dbReference>
<gene>
    <name evidence="9" type="ORF">HNY73_012574</name>
</gene>
<keyword evidence="6" id="KW-0234">DNA repair</keyword>
<accession>A0A8T0EVC2</accession>
<comment type="subunit">
    <text evidence="8">Heterodimer with CENPX, sometimes called MHF; this interaction stabilizes both partners. MHF heterodimers can assemble to form tetrameric structures. MHF also coassemble with CENPT-CENPW heterodimers at centromeres to form the tetrameric CENP-T-W-S-X complex. Forms a discrete complex with FANCM and CENPX, called FANCM-MHF; this interaction, probably mediated by direct binding between CENPS and FANCM, leads to synergistic activation of double-stranded DNA binding and strongly stimulates FANCM-mediated DNA remodeling. Recruited by FANCM to the Fanconi anemia (FA) core complex, which consists of CENPS, CENPX, FANCA, FANCB, FANCC, FANCE, FANCF, FANCG, FANCL, FANCM, FAAP24 and FAAP100. The FA core complex associates with Bloom syndrome (BLM) complex, which consists of at least BLM, DNA topoisomerase 3-alpha (TOP3A), RMI1/BLAP75, RPA1/RPA70 and RPA2/RPA32. The super complex between FA and BLM is called BRAFT.</text>
</comment>
<dbReference type="Proteomes" id="UP000807504">
    <property type="component" value="Unassembled WGS sequence"/>
</dbReference>
<keyword evidence="10" id="KW-1185">Reference proteome</keyword>
<dbReference type="GO" id="GO:0031297">
    <property type="term" value="P:replication fork processing"/>
    <property type="evidence" value="ECO:0007669"/>
    <property type="project" value="TreeGrafter"/>
</dbReference>
<dbReference type="EMBL" id="JABXBU010001863">
    <property type="protein sequence ID" value="KAF8782266.1"/>
    <property type="molecule type" value="Genomic_DNA"/>
</dbReference>
<dbReference type="AlphaFoldDB" id="A0A8T0EVC2"/>